<dbReference type="AlphaFoldDB" id="A0A849V9E4"/>
<gene>
    <name evidence="1" type="ORF">HG263_05355</name>
</gene>
<dbReference type="InterPro" id="IPR010982">
    <property type="entry name" value="Lambda_DNA-bd_dom_sf"/>
</dbReference>
<proteinExistence type="predicted"/>
<name>A0A849V9E4_9GAMM</name>
<keyword evidence="2" id="KW-1185">Reference proteome</keyword>
<dbReference type="GO" id="GO:0003677">
    <property type="term" value="F:DNA binding"/>
    <property type="evidence" value="ECO:0007669"/>
    <property type="project" value="InterPro"/>
</dbReference>
<reference evidence="1 2" key="1">
    <citation type="submission" date="2020-04" db="EMBL/GenBank/DDBJ databases">
        <title>Pseudoalteromonas caenipelagi sp. nov., isolated from a tidal flat.</title>
        <authorList>
            <person name="Park S."/>
            <person name="Yoon J.-H."/>
        </authorList>
    </citation>
    <scope>NUCLEOTIDE SEQUENCE [LARGE SCALE GENOMIC DNA]</scope>
    <source>
        <strain evidence="1 2">JBTF-M23</strain>
    </source>
</reference>
<dbReference type="Gene3D" id="1.10.260.40">
    <property type="entry name" value="lambda repressor-like DNA-binding domains"/>
    <property type="match status" value="1"/>
</dbReference>
<sequence>MKDSAEKLKDKYGSLAKLANKCGMDRTTIYRVLNGTYTGDIAPHIEKINAQLNADHLDFQLDLESLSRLTIPRNIVSRVEALKGTVQTITNHCPEHTRELLQLVVFELEDIYQLCNN</sequence>
<comment type="caution">
    <text evidence="1">The sequence shown here is derived from an EMBL/GenBank/DDBJ whole genome shotgun (WGS) entry which is preliminary data.</text>
</comment>
<dbReference type="Proteomes" id="UP000586305">
    <property type="component" value="Unassembled WGS sequence"/>
</dbReference>
<protein>
    <submittedName>
        <fullName evidence="1">Uncharacterized protein</fullName>
    </submittedName>
</protein>
<evidence type="ECO:0000313" key="1">
    <source>
        <dbReference type="EMBL" id="NOU49962.1"/>
    </source>
</evidence>
<dbReference type="RefSeq" id="WP_171625044.1">
    <property type="nucleotide sequence ID" value="NZ_JABBPG010000002.1"/>
</dbReference>
<evidence type="ECO:0000313" key="2">
    <source>
        <dbReference type="Proteomes" id="UP000586305"/>
    </source>
</evidence>
<accession>A0A849V9E4</accession>
<organism evidence="1 2">
    <name type="scientific">Pseudoalteromonas caenipelagi</name>
    <dbReference type="NCBI Taxonomy" id="2726988"/>
    <lineage>
        <taxon>Bacteria</taxon>
        <taxon>Pseudomonadati</taxon>
        <taxon>Pseudomonadota</taxon>
        <taxon>Gammaproteobacteria</taxon>
        <taxon>Alteromonadales</taxon>
        <taxon>Pseudoalteromonadaceae</taxon>
        <taxon>Pseudoalteromonas</taxon>
    </lineage>
</organism>
<dbReference type="EMBL" id="JABBPG010000002">
    <property type="protein sequence ID" value="NOU49962.1"/>
    <property type="molecule type" value="Genomic_DNA"/>
</dbReference>